<dbReference type="KEGG" id="vg:9887869"/>
<feature type="transmembrane region" description="Helical" evidence="1">
    <location>
        <begin position="6"/>
        <end position="21"/>
    </location>
</feature>
<gene>
    <name evidence="2" type="ORF">crov466</name>
</gene>
<proteinExistence type="predicted"/>
<organism evidence="2 3">
    <name type="scientific">Cafeteria roenbergensis virus (strain BV-PW1)</name>
    <name type="common">CroV</name>
    <dbReference type="NCBI Taxonomy" id="693272"/>
    <lineage>
        <taxon>Viruses</taxon>
        <taxon>Varidnaviria</taxon>
        <taxon>Bamfordvirae</taxon>
        <taxon>Nucleocytoviricota</taxon>
        <taxon>Megaviricetes</taxon>
        <taxon>Imitervirales</taxon>
        <taxon>Mimiviridae</taxon>
        <taxon>Aliimimivirinae</taxon>
        <taxon>Rheavirus</taxon>
        <taxon>Rheavirus sinusmexicani</taxon>
    </lineage>
</organism>
<dbReference type="GeneID" id="9887869"/>
<keyword evidence="3" id="KW-1185">Reference proteome</keyword>
<evidence type="ECO:0000313" key="2">
    <source>
        <dbReference type="EMBL" id="ADO67500.1"/>
    </source>
</evidence>
<protein>
    <submittedName>
        <fullName evidence="2">Uncharacterized protein</fullName>
    </submittedName>
</protein>
<keyword evidence="1" id="KW-0472">Membrane</keyword>
<reference evidence="2 3" key="1">
    <citation type="journal article" date="2010" name="Proc. Natl. Acad. Sci. U.S.A.">
        <title>Giant virus with a remarkable complement of genes infects marine zooplankton.</title>
        <authorList>
            <person name="Fischer M.G."/>
            <person name="Allen M.J."/>
            <person name="Wilson W.H."/>
            <person name="Suttle C.A."/>
        </authorList>
    </citation>
    <scope>NUCLEOTIDE SEQUENCE [LARGE SCALE GENOMIC DNA]</scope>
    <source>
        <strain evidence="2 3">BV-PW1</strain>
    </source>
</reference>
<organismHost>
    <name type="scientific">Cafeteria roenbergensis</name>
    <name type="common">Marine flagellate</name>
    <dbReference type="NCBI Taxonomy" id="33653"/>
</organismHost>
<sequence>MNSTDFIILIFGIIFLLYFYYNKETFELTNSLGLQTSILPIDINYGMNLAPVSNDQLVNKMKNVLEQEKIVRQHGIRDFHKESLKSANIVNYYDTPINIPYDLKRHDYKFEKNPYDVIKEMETNSDGQKQPLEMRKVFNNIIKNYSNINKEIITPSNTKEEPNKLISVDQNNFSYLDETKIPKLDDIQPLDSIQSTFSKC</sequence>
<evidence type="ECO:0000313" key="3">
    <source>
        <dbReference type="Proteomes" id="UP000029781"/>
    </source>
</evidence>
<dbReference type="EMBL" id="GU244497">
    <property type="protein sequence ID" value="ADO67500.1"/>
    <property type="molecule type" value="Genomic_DNA"/>
</dbReference>
<name>E3T5N7_CROVB</name>
<keyword evidence="1" id="KW-1133">Transmembrane helix</keyword>
<evidence type="ECO:0000256" key="1">
    <source>
        <dbReference type="SAM" id="Phobius"/>
    </source>
</evidence>
<accession>E3T5N7</accession>
<dbReference type="RefSeq" id="YP_003970099.1">
    <property type="nucleotide sequence ID" value="NC_014637.1"/>
</dbReference>
<dbReference type="Proteomes" id="UP000029781">
    <property type="component" value="Segment"/>
</dbReference>
<keyword evidence="1" id="KW-0812">Transmembrane</keyword>